<dbReference type="AlphaFoldDB" id="E6PUY5"/>
<gene>
    <name evidence="1" type="ORF">CARN2_4224</name>
</gene>
<name>E6PUY5_9ZZZZ</name>
<reference evidence="1" key="1">
    <citation type="submission" date="2009-10" db="EMBL/GenBank/DDBJ databases">
        <title>Diversity of trophic interactions inside an arsenic-rich microbial ecosystem.</title>
        <authorList>
            <person name="Bertin P.N."/>
            <person name="Heinrich-Salmeron A."/>
            <person name="Pelletier E."/>
            <person name="Goulhen-Chollet F."/>
            <person name="Arsene-Ploetze F."/>
            <person name="Gallien S."/>
            <person name="Calteau A."/>
            <person name="Vallenet D."/>
            <person name="Casiot C."/>
            <person name="Chane-Woon-Ming B."/>
            <person name="Giloteaux L."/>
            <person name="Barakat M."/>
            <person name="Bonnefoy V."/>
            <person name="Bruneel O."/>
            <person name="Chandler M."/>
            <person name="Cleiss J."/>
            <person name="Duran R."/>
            <person name="Elbaz-Poulichet F."/>
            <person name="Fonknechten N."/>
            <person name="Lauga B."/>
            <person name="Mornico D."/>
            <person name="Ortet P."/>
            <person name="Schaeffer C."/>
            <person name="Siguier P."/>
            <person name="Alexander Thil Smith A."/>
            <person name="Van Dorsselaer A."/>
            <person name="Weissenbach J."/>
            <person name="Medigue C."/>
            <person name="Le Paslier D."/>
        </authorList>
    </citation>
    <scope>NUCLEOTIDE SEQUENCE</scope>
</reference>
<accession>E6PUY5</accession>
<evidence type="ECO:0000313" key="1">
    <source>
        <dbReference type="EMBL" id="CBH98742.1"/>
    </source>
</evidence>
<proteinExistence type="predicted"/>
<comment type="caution">
    <text evidence="1">The sequence shown here is derived from an EMBL/GenBank/DDBJ whole genome shotgun (WGS) entry which is preliminary data.</text>
</comment>
<sequence length="90" mass="10170">MTTWSLAQCAHLRAPQAVSRTRSALVLARRFSTACTSSSSWPSVKDGTCASRTWNDSTFMVNFSYEKRRILGQINTFREQSLFYPVIQAS</sequence>
<organism evidence="1">
    <name type="scientific">mine drainage metagenome</name>
    <dbReference type="NCBI Taxonomy" id="410659"/>
    <lineage>
        <taxon>unclassified sequences</taxon>
        <taxon>metagenomes</taxon>
        <taxon>ecological metagenomes</taxon>
    </lineage>
</organism>
<protein>
    <submittedName>
        <fullName evidence="1">Uncharacterized protein</fullName>
    </submittedName>
</protein>
<dbReference type="EMBL" id="CABM01000060">
    <property type="protein sequence ID" value="CBH98742.1"/>
    <property type="molecule type" value="Genomic_DNA"/>
</dbReference>